<feature type="transmembrane region" description="Helical" evidence="7">
    <location>
        <begin position="1554"/>
        <end position="1574"/>
    </location>
</feature>
<feature type="transmembrane region" description="Helical" evidence="7">
    <location>
        <begin position="1209"/>
        <end position="1231"/>
    </location>
</feature>
<feature type="compositionally biased region" description="Low complexity" evidence="6">
    <location>
        <begin position="988"/>
        <end position="1000"/>
    </location>
</feature>
<feature type="transmembrane region" description="Helical" evidence="7">
    <location>
        <begin position="1178"/>
        <end position="1203"/>
    </location>
</feature>
<dbReference type="GO" id="GO:0005886">
    <property type="term" value="C:plasma membrane"/>
    <property type="evidence" value="ECO:0007669"/>
    <property type="project" value="TreeGrafter"/>
</dbReference>
<reference evidence="8 9" key="1">
    <citation type="submission" date="2017-12" db="EMBL/GenBank/DDBJ databases">
        <title>Sequencing, de novo assembly and annotation of complete genome of a new Thraustochytrid species, strain FCC1311.</title>
        <authorList>
            <person name="Sedici K."/>
            <person name="Godart F."/>
            <person name="Aiese Cigliano R."/>
            <person name="Sanseverino W."/>
            <person name="Barakat M."/>
            <person name="Ortet P."/>
            <person name="Marechal E."/>
            <person name="Cagnac O."/>
            <person name="Amato A."/>
        </authorList>
    </citation>
    <scope>NUCLEOTIDE SEQUENCE [LARGE SCALE GENOMIC DNA]</scope>
</reference>
<dbReference type="GO" id="GO:0034755">
    <property type="term" value="P:iron ion transmembrane transport"/>
    <property type="evidence" value="ECO:0007669"/>
    <property type="project" value="TreeGrafter"/>
</dbReference>
<feature type="transmembrane region" description="Helical" evidence="7">
    <location>
        <begin position="1458"/>
        <end position="1480"/>
    </location>
</feature>
<feature type="transmembrane region" description="Helical" evidence="7">
    <location>
        <begin position="1412"/>
        <end position="1432"/>
    </location>
</feature>
<dbReference type="PANTHER" id="PTHR11706">
    <property type="entry name" value="SOLUTE CARRIER PROTEIN FAMILY 11 MEMBER"/>
    <property type="match status" value="1"/>
</dbReference>
<keyword evidence="5 7" id="KW-0472">Membrane</keyword>
<evidence type="ECO:0000313" key="8">
    <source>
        <dbReference type="EMBL" id="GBG30118.1"/>
    </source>
</evidence>
<evidence type="ECO:0000256" key="7">
    <source>
        <dbReference type="SAM" id="Phobius"/>
    </source>
</evidence>
<evidence type="ECO:0000313" key="9">
    <source>
        <dbReference type="Proteomes" id="UP000241890"/>
    </source>
</evidence>
<keyword evidence="4 7" id="KW-1133">Transmembrane helix</keyword>
<evidence type="ECO:0000256" key="6">
    <source>
        <dbReference type="SAM" id="MobiDB-lite"/>
    </source>
</evidence>
<dbReference type="Proteomes" id="UP000241890">
    <property type="component" value="Unassembled WGS sequence"/>
</dbReference>
<dbReference type="InParanoid" id="A0A2R5GK67"/>
<dbReference type="NCBIfam" id="TIGR01197">
    <property type="entry name" value="nramp"/>
    <property type="match status" value="1"/>
</dbReference>
<feature type="region of interest" description="Disordered" evidence="6">
    <location>
        <begin position="939"/>
        <end position="962"/>
    </location>
</feature>
<comment type="caution">
    <text evidence="8">The sequence shown here is derived from an EMBL/GenBank/DDBJ whole genome shotgun (WGS) entry which is preliminary data.</text>
</comment>
<dbReference type="GO" id="GO:0015086">
    <property type="term" value="F:cadmium ion transmembrane transporter activity"/>
    <property type="evidence" value="ECO:0007669"/>
    <property type="project" value="TreeGrafter"/>
</dbReference>
<feature type="transmembrane region" description="Helical" evidence="7">
    <location>
        <begin position="1278"/>
        <end position="1303"/>
    </location>
</feature>
<protein>
    <submittedName>
        <fullName evidence="8">Natural resistance-associated macrophage protein 1</fullName>
    </submittedName>
</protein>
<keyword evidence="3 7" id="KW-0812">Transmembrane</keyword>
<feature type="compositionally biased region" description="Basic and acidic residues" evidence="6">
    <location>
        <begin position="1001"/>
        <end position="1013"/>
    </location>
</feature>
<feature type="region of interest" description="Disordered" evidence="6">
    <location>
        <begin position="983"/>
        <end position="1050"/>
    </location>
</feature>
<organism evidence="8 9">
    <name type="scientific">Hondaea fermentalgiana</name>
    <dbReference type="NCBI Taxonomy" id="2315210"/>
    <lineage>
        <taxon>Eukaryota</taxon>
        <taxon>Sar</taxon>
        <taxon>Stramenopiles</taxon>
        <taxon>Bigyra</taxon>
        <taxon>Labyrinthulomycetes</taxon>
        <taxon>Thraustochytrida</taxon>
        <taxon>Thraustochytriidae</taxon>
        <taxon>Hondaea</taxon>
    </lineage>
</organism>
<feature type="compositionally biased region" description="Acidic residues" evidence="6">
    <location>
        <begin position="945"/>
        <end position="957"/>
    </location>
</feature>
<dbReference type="OrthoDB" id="409173at2759"/>
<dbReference type="NCBIfam" id="NF037982">
    <property type="entry name" value="Nramp_1"/>
    <property type="match status" value="1"/>
</dbReference>
<evidence type="ECO:0000256" key="1">
    <source>
        <dbReference type="ARBA" id="ARBA00004141"/>
    </source>
</evidence>
<dbReference type="Pfam" id="PF01566">
    <property type="entry name" value="Nramp"/>
    <property type="match status" value="1"/>
</dbReference>
<gene>
    <name evidence="8" type="ORF">FCC1311_063382</name>
</gene>
<feature type="transmembrane region" description="Helical" evidence="7">
    <location>
        <begin position="1324"/>
        <end position="1349"/>
    </location>
</feature>
<comment type="subcellular location">
    <subcellularLocation>
        <location evidence="1">Membrane</location>
        <topology evidence="1">Multi-pass membrane protein</topology>
    </subcellularLocation>
</comment>
<feature type="transmembrane region" description="Helical" evidence="7">
    <location>
        <begin position="1531"/>
        <end position="1548"/>
    </location>
</feature>
<feature type="transmembrane region" description="Helical" evidence="7">
    <location>
        <begin position="1500"/>
        <end position="1519"/>
    </location>
</feature>
<proteinExistence type="predicted"/>
<dbReference type="PANTHER" id="PTHR11706:SF33">
    <property type="entry name" value="NATURAL RESISTANCE-ASSOCIATED MACROPHAGE PROTEIN 2"/>
    <property type="match status" value="1"/>
</dbReference>
<accession>A0A2R5GK67</accession>
<feature type="transmembrane region" description="Helical" evidence="7">
    <location>
        <begin position="1238"/>
        <end position="1258"/>
    </location>
</feature>
<evidence type="ECO:0000256" key="3">
    <source>
        <dbReference type="ARBA" id="ARBA00022692"/>
    </source>
</evidence>
<dbReference type="InterPro" id="IPR001046">
    <property type="entry name" value="NRAMP_fam"/>
</dbReference>
<keyword evidence="2" id="KW-0813">Transport</keyword>
<evidence type="ECO:0000256" key="5">
    <source>
        <dbReference type="ARBA" id="ARBA00023136"/>
    </source>
</evidence>
<keyword evidence="9" id="KW-1185">Reference proteome</keyword>
<sequence>MGGDVLYFDEIKQIELVGDTLISNGTNESKSEVENDSRRTRDLAVITILRDFGDEFTSASEELFNAYSNNRTELMRMQLLHISELSRQVNNLNEHLGYLAADLIVVTGGNLLRTEARFILRKGARIETVDGGYDMRALWSFGWYRNLLYIRPGNSAIDVDRLTALKTDAVDWINDQRMRPILALWSKPAAARFLHDYTAKDLGKQNLRFLPKSLNECTTRITSGYADATLRKCFLHNNLEETPAPSILAGTKDDALYTLPIEVAWKKAFALASAGLRASWLFGQLELLDAKACAKDLQVRQMSKVAGNQISEIVVGSMRRSGRFTNQHVVMKTHILSDRVNRTLHSWAKSLNKEGGELIAAVLGNGTHGRLFDQFKMEQKRGGAINYGLMHVNNEGVAKNVVPFEAVDAYNRTCSKSQYENGQKSGTNHSNVFLLKRMQSLYLHELMAQVEAYNAKAKSPVAQLIIVTSSGSLAELARRALGPSVQLEITDPGFEMRALWALKTFKRVLYLRPGNRLRSDWTLAEVENALRDRNCLLRAPFTVAAQEIETKDRNLKGQVSDTIAPSTSADLFLRRRLNVPSSKITEQNHAVDIEKFPKLSVPLIDFKNDASMRPVQALWISPNESLSRNDVSRYWDENLFRPETLSECTSGIVAGYGGKMHECQLAKIIEKVPDAQLLTGTTRQGRYPLPVDIAWKGESVMQSYGKLAGLLYGQSELEDVKLCAKAFQVEKYGKLAKEQIVSRLTRPPRREPRHGRNSRQAMVMKTHSVSTRINQTLHAWARDLYQSGGEVVAAFLSKNDSKDDYHLLETEHKRGTEIGFEVIRLDSESIVNTLIPYEAQAAFAKGCETLFFGLLCQKVSPDDKIVFHEANQNVDRLMWLHTTASSMVIFKHMLDTRPDLEYLPRATSWDHAVKKKARENVRFHFDILTRTSFRFEEDNKVHIPDEDDDENAQEGDEPISGADNATADVEEALQSTMPAELRHEGAISPQSPQSALPSASFERDRHHHGEEASNKSPVTTKQGLPARERWLPRIPSTSEEDGEIPGNGTPFVTSGRASPPLSEMHPLLAKQVSEDSIGSYAYSGAGSPRFRNSTRFSFRKFWLYCGPGWLMSVAYLDPGNIESDLQAGAFHGYQLLWVLTVATLLGLFYQCLAVRLGVVMNKNLAEACREHYGRWDTYVLFAMMQLAVIGSDCQELLGSAIAFRVLFGIPLWVGCLLTGLDTLTFLGLHVIGVRQLELFFVVLIGLMVLCFVGTFLSDPGDPVEIAHGLFVPYVQKEASVQAVSILGAVVMPHNIFLHSALVLSRDIDRSRPHRVAEANYYFSIEAGLALLVSLLINVAVVAVFAHGFYSDTCSAVQHELRLEPGNVAVQPPYACVPLAPASHGAHSSISCVTDGGVQGSCMPIGLQGAASALGAFVGEAAAVVWSIGLLAAGQSSTMTGTYAGQFIMEGFLELEIPNWVRVGITRAVSLIPALVVAVLANSNLLAADKLDEMLNVLQSLQLPFALFPLLLFTGSSKYMGPYANSKTVQTMGLAICIVVICINAYLVVNTVDLLTLSSVGLTATLIFLVIYVGFVSRLGLGMWRATKGPTTTLDINGRGHPVLSGSSHAQTNGYGASAKHALPESREYSHSIPSLD</sequence>
<feature type="transmembrane region" description="Helical" evidence="7">
    <location>
        <begin position="1135"/>
        <end position="1158"/>
    </location>
</feature>
<evidence type="ECO:0000256" key="2">
    <source>
        <dbReference type="ARBA" id="ARBA00022448"/>
    </source>
</evidence>
<evidence type="ECO:0000256" key="4">
    <source>
        <dbReference type="ARBA" id="ARBA00022989"/>
    </source>
</evidence>
<dbReference type="EMBL" id="BEYU01000071">
    <property type="protein sequence ID" value="GBG30118.1"/>
    <property type="molecule type" value="Genomic_DNA"/>
</dbReference>
<name>A0A2R5GK67_9STRA</name>
<dbReference type="GO" id="GO:0005384">
    <property type="term" value="F:manganese ion transmembrane transporter activity"/>
    <property type="evidence" value="ECO:0007669"/>
    <property type="project" value="TreeGrafter"/>
</dbReference>
<dbReference type="PRINTS" id="PR00447">
    <property type="entry name" value="NATRESASSCMP"/>
</dbReference>